<dbReference type="GO" id="GO:0003677">
    <property type="term" value="F:DNA binding"/>
    <property type="evidence" value="ECO:0007669"/>
    <property type="project" value="InterPro"/>
</dbReference>
<dbReference type="Gene3D" id="3.40.50.300">
    <property type="entry name" value="P-loop containing nucleotide triphosphate hydrolases"/>
    <property type="match status" value="1"/>
</dbReference>
<dbReference type="FunFam" id="1.10.8.60:FF:000013">
    <property type="entry name" value="DNA polymerase III subunit gamma/tau"/>
    <property type="match status" value="1"/>
</dbReference>
<keyword evidence="3 14" id="KW-0808">Transferase</keyword>
<evidence type="ECO:0000256" key="7">
    <source>
        <dbReference type="ARBA" id="ARBA00022741"/>
    </source>
</evidence>
<accession>A0A6N8CVL9</accession>
<feature type="compositionally biased region" description="Polar residues" evidence="12">
    <location>
        <begin position="389"/>
        <end position="400"/>
    </location>
</feature>
<evidence type="ECO:0000256" key="9">
    <source>
        <dbReference type="ARBA" id="ARBA00022840"/>
    </source>
</evidence>
<dbReference type="InterPro" id="IPR045085">
    <property type="entry name" value="HLD_clamp_pol_III_gamma_tau"/>
</dbReference>
<dbReference type="InterPro" id="IPR050238">
    <property type="entry name" value="DNA_Rep/Repair_Clamp_Loader"/>
</dbReference>
<evidence type="ECO:0000256" key="12">
    <source>
        <dbReference type="SAM" id="MobiDB-lite"/>
    </source>
</evidence>
<dbReference type="GO" id="GO:0009360">
    <property type="term" value="C:DNA polymerase III complex"/>
    <property type="evidence" value="ECO:0007669"/>
    <property type="project" value="InterPro"/>
</dbReference>
<dbReference type="CDD" id="cd00009">
    <property type="entry name" value="AAA"/>
    <property type="match status" value="1"/>
</dbReference>
<feature type="domain" description="AAA+ ATPase" evidence="13">
    <location>
        <begin position="37"/>
        <end position="179"/>
    </location>
</feature>
<dbReference type="InterPro" id="IPR022754">
    <property type="entry name" value="DNA_pol_III_gamma-3"/>
</dbReference>
<reference evidence="14 15" key="1">
    <citation type="submission" date="2019-11" db="EMBL/GenBank/DDBJ databases">
        <title>Terrilactibacillus tamarindus sp. nov. BCM23-1 isolated from bark of Tamarindus indica.</title>
        <authorList>
            <person name="Kingkaew E."/>
            <person name="Tanasupawat S."/>
        </authorList>
    </citation>
    <scope>NUCLEOTIDE SEQUENCE [LARGE SCALE GENOMIC DNA]</scope>
    <source>
        <strain evidence="14 15">BCM23-1</strain>
    </source>
</reference>
<dbReference type="SUPFAM" id="SSF48019">
    <property type="entry name" value="post-AAA+ oligomerization domain-like"/>
    <property type="match status" value="1"/>
</dbReference>
<evidence type="ECO:0000256" key="6">
    <source>
        <dbReference type="ARBA" id="ARBA00022723"/>
    </source>
</evidence>
<dbReference type="RefSeq" id="WP_155221348.1">
    <property type="nucleotide sequence ID" value="NZ_WNHB01000039.1"/>
</dbReference>
<dbReference type="NCBIfam" id="TIGR02397">
    <property type="entry name" value="dnaX_nterm"/>
    <property type="match status" value="1"/>
</dbReference>
<evidence type="ECO:0000259" key="13">
    <source>
        <dbReference type="SMART" id="SM00382"/>
    </source>
</evidence>
<dbReference type="InterPro" id="IPR008921">
    <property type="entry name" value="DNA_pol3_clamp-load_cplx_C"/>
</dbReference>
<dbReference type="Pfam" id="PF22608">
    <property type="entry name" value="DNAX_ATPase_lid"/>
    <property type="match status" value="1"/>
</dbReference>
<dbReference type="FunFam" id="3.40.50.300:FF:000014">
    <property type="entry name" value="DNA polymerase III subunit gamma/tau"/>
    <property type="match status" value="1"/>
</dbReference>
<evidence type="ECO:0000313" key="14">
    <source>
        <dbReference type="EMBL" id="MTT33325.1"/>
    </source>
</evidence>
<dbReference type="Pfam" id="PF20964">
    <property type="entry name" value="DnaX_C"/>
    <property type="match status" value="1"/>
</dbReference>
<dbReference type="CDD" id="cd18137">
    <property type="entry name" value="HLD_clamp_pol_III_gamma_tau"/>
    <property type="match status" value="1"/>
</dbReference>
<dbReference type="AlphaFoldDB" id="A0A6N8CVL9"/>
<dbReference type="PANTHER" id="PTHR11669">
    <property type="entry name" value="REPLICATION FACTOR C / DNA POLYMERASE III GAMMA-TAU SUBUNIT"/>
    <property type="match status" value="1"/>
</dbReference>
<dbReference type="InterPro" id="IPR001270">
    <property type="entry name" value="ClpA/B"/>
</dbReference>
<evidence type="ECO:0000256" key="4">
    <source>
        <dbReference type="ARBA" id="ARBA00022695"/>
    </source>
</evidence>
<dbReference type="InterPro" id="IPR048448">
    <property type="entry name" value="DnaX-like_C"/>
</dbReference>
<evidence type="ECO:0000256" key="1">
    <source>
        <dbReference type="ARBA" id="ARBA00006360"/>
    </source>
</evidence>
<dbReference type="GO" id="GO:0006261">
    <property type="term" value="P:DNA-templated DNA replication"/>
    <property type="evidence" value="ECO:0007669"/>
    <property type="project" value="TreeGrafter"/>
</dbReference>
<evidence type="ECO:0000256" key="5">
    <source>
        <dbReference type="ARBA" id="ARBA00022705"/>
    </source>
</evidence>
<dbReference type="InterPro" id="IPR003593">
    <property type="entry name" value="AAA+_ATPase"/>
</dbReference>
<dbReference type="Pfam" id="PF13177">
    <property type="entry name" value="DNA_pol3_delta2"/>
    <property type="match status" value="1"/>
</dbReference>
<keyword evidence="6" id="KW-0479">Metal-binding</keyword>
<keyword evidence="5" id="KW-0235">DNA replication</keyword>
<evidence type="ECO:0000256" key="3">
    <source>
        <dbReference type="ARBA" id="ARBA00022679"/>
    </source>
</evidence>
<dbReference type="NCBIfam" id="NF004046">
    <property type="entry name" value="PRK05563.1"/>
    <property type="match status" value="1"/>
</dbReference>
<organism evidence="14 15">
    <name type="scientific">Terrilactibacillus tamarindi</name>
    <dbReference type="NCBI Taxonomy" id="2599694"/>
    <lineage>
        <taxon>Bacteria</taxon>
        <taxon>Bacillati</taxon>
        <taxon>Bacillota</taxon>
        <taxon>Bacilli</taxon>
        <taxon>Bacillales</taxon>
        <taxon>Bacillaceae</taxon>
        <taxon>Terrilactibacillus</taxon>
    </lineage>
</organism>
<sequence>MGYKALYRVLRPQTFHDIAGQEHITKTLQNALAKQHFSHAYLFSGPRGTGKTSAAKVLAKAINCEHAPVSEPCNECPACLGIMNGTISDVIEIDAASNNGVDEIRDIRDKVKFAPSDVKYKVYIIDEVHMLSTGAFNALLKTLEEPPKHVVFILATTEPHKIPLTIISRCQRFDFKRISLSAVIQHLNYVVKKQEIAIDEEALNLIAKACDGGMRDALSILDQVAAYSDEKVTRDDVLEVTGMVSEQLIGDIVSKIDAQDVSGAIKTVNEILDRGKDAQKLIEDLLFYYRDLLVYQTSPDLEEILSRPSIGDQFKEHATSISDRQIYEIIRILNQTFQEMKKTNHPRIFLEMALVNLCKKNTQEISTVQAVSSDTSKLEERLAKLESQLSSMRTDQSVSSHRVAEPEKRPRGKRNSRQLTLPMQEMKRVLTQASKNDLKQLRGSWADIMARIRAKNVAAHAWLLESKPVASSSDSFLQAFKYDFHCQMVMENKGNILQMVEEILQEVLGEKRKMYPIPIQNWEELKESFIREVKSDDRDQPTIESKDEDPLITEAEKLVGPDLLEIKD</sequence>
<dbReference type="Pfam" id="PF12169">
    <property type="entry name" value="DNA_pol3_gamma3"/>
    <property type="match status" value="1"/>
</dbReference>
<comment type="caution">
    <text evidence="14">The sequence shown here is derived from an EMBL/GenBank/DDBJ whole genome shotgun (WGS) entry which is preliminary data.</text>
</comment>
<dbReference type="SUPFAM" id="SSF52540">
    <property type="entry name" value="P-loop containing nucleoside triphosphate hydrolases"/>
    <property type="match status" value="1"/>
</dbReference>
<keyword evidence="15" id="KW-1185">Reference proteome</keyword>
<evidence type="ECO:0000256" key="11">
    <source>
        <dbReference type="ARBA" id="ARBA00049244"/>
    </source>
</evidence>
<evidence type="ECO:0000256" key="8">
    <source>
        <dbReference type="ARBA" id="ARBA00022833"/>
    </source>
</evidence>
<dbReference type="SMART" id="SM00382">
    <property type="entry name" value="AAA"/>
    <property type="match status" value="1"/>
</dbReference>
<dbReference type="Gene3D" id="1.10.8.60">
    <property type="match status" value="1"/>
</dbReference>
<evidence type="ECO:0000313" key="15">
    <source>
        <dbReference type="Proteomes" id="UP000440978"/>
    </source>
</evidence>
<dbReference type="GO" id="GO:0005524">
    <property type="term" value="F:ATP binding"/>
    <property type="evidence" value="ECO:0007669"/>
    <property type="project" value="UniProtKB-KW"/>
</dbReference>
<dbReference type="PANTHER" id="PTHR11669:SF0">
    <property type="entry name" value="PROTEIN STICHEL-LIKE 2"/>
    <property type="match status" value="1"/>
</dbReference>
<dbReference type="InterPro" id="IPR027417">
    <property type="entry name" value="P-loop_NTPase"/>
</dbReference>
<evidence type="ECO:0000256" key="2">
    <source>
        <dbReference type="ARBA" id="ARBA00012417"/>
    </source>
</evidence>
<keyword evidence="4 14" id="KW-0548">Nucleotidyltransferase</keyword>
<dbReference type="OrthoDB" id="9810148at2"/>
<comment type="similarity">
    <text evidence="1">Belongs to the DnaX/STICHEL family.</text>
</comment>
<protein>
    <recommendedName>
        <fullName evidence="2">DNA-directed DNA polymerase</fullName>
        <ecNumber evidence="2">2.7.7.7</ecNumber>
    </recommendedName>
</protein>
<feature type="region of interest" description="Disordered" evidence="12">
    <location>
        <begin position="389"/>
        <end position="418"/>
    </location>
</feature>
<dbReference type="Proteomes" id="UP000440978">
    <property type="component" value="Unassembled WGS sequence"/>
</dbReference>
<name>A0A6N8CVL9_9BACI</name>
<gene>
    <name evidence="14" type="primary">dnaX</name>
    <name evidence="14" type="ORF">GMB86_15105</name>
</gene>
<dbReference type="EC" id="2.7.7.7" evidence="2"/>
<evidence type="ECO:0000256" key="10">
    <source>
        <dbReference type="ARBA" id="ARBA00022932"/>
    </source>
</evidence>
<dbReference type="EMBL" id="WNHB01000039">
    <property type="protein sequence ID" value="MTT33325.1"/>
    <property type="molecule type" value="Genomic_DNA"/>
</dbReference>
<proteinExistence type="inferred from homology"/>
<keyword evidence="9" id="KW-0067">ATP-binding</keyword>
<dbReference type="Gene3D" id="1.20.272.10">
    <property type="match status" value="1"/>
</dbReference>
<comment type="catalytic activity">
    <reaction evidence="11">
        <text>DNA(n) + a 2'-deoxyribonucleoside 5'-triphosphate = DNA(n+1) + diphosphate</text>
        <dbReference type="Rhea" id="RHEA:22508"/>
        <dbReference type="Rhea" id="RHEA-COMP:17339"/>
        <dbReference type="Rhea" id="RHEA-COMP:17340"/>
        <dbReference type="ChEBI" id="CHEBI:33019"/>
        <dbReference type="ChEBI" id="CHEBI:61560"/>
        <dbReference type="ChEBI" id="CHEBI:173112"/>
        <dbReference type="EC" id="2.7.7.7"/>
    </reaction>
</comment>
<keyword evidence="7" id="KW-0547">Nucleotide-binding</keyword>
<dbReference type="GO" id="GO:0046872">
    <property type="term" value="F:metal ion binding"/>
    <property type="evidence" value="ECO:0007669"/>
    <property type="project" value="UniProtKB-KW"/>
</dbReference>
<dbReference type="InterPro" id="IPR012763">
    <property type="entry name" value="DNA_pol_III_sug/sutau_N"/>
</dbReference>
<keyword evidence="8" id="KW-0862">Zinc</keyword>
<keyword evidence="10" id="KW-0239">DNA-directed DNA polymerase</keyword>
<dbReference type="GO" id="GO:0003887">
    <property type="term" value="F:DNA-directed DNA polymerase activity"/>
    <property type="evidence" value="ECO:0007669"/>
    <property type="project" value="UniProtKB-KW"/>
</dbReference>
<dbReference type="PRINTS" id="PR00300">
    <property type="entry name" value="CLPPROTEASEA"/>
</dbReference>